<reference evidence="1" key="1">
    <citation type="submission" date="2019-09" db="EMBL/GenBank/DDBJ databases">
        <title>Draft genome information of white flower Hibiscus syriacus.</title>
        <authorList>
            <person name="Kim Y.-M."/>
        </authorList>
    </citation>
    <scope>NUCLEOTIDE SEQUENCE [LARGE SCALE GENOMIC DNA]</scope>
    <source>
        <strain evidence="1">YM2019G1</strain>
    </source>
</reference>
<sequence length="233" mass="25634">MPSSRKKLVLNTVSVSLGCSCCKKPKLTRSSKKTAHCSFSEYETAASFSPSSETPRYWGVDNDADQDATSSTAPVRGFGRIGEESLALNSPYYHGIIVRAFTEIWYGVFSVKPGVLLLLPRSCILVEATLNLRKILSRTQVSNVTNITALCASAVTAIKKLCRHRQLMSFSSPCQPSSSLSSSWSLGSCGIMILKLCSSSAIHDFRFFNSVCMAIVRKMVVGWKRNHCKFGRR</sequence>
<dbReference type="PROSITE" id="PS51257">
    <property type="entry name" value="PROKAR_LIPOPROTEIN"/>
    <property type="match status" value="1"/>
</dbReference>
<evidence type="ECO:0000313" key="1">
    <source>
        <dbReference type="EMBL" id="KAE8680551.1"/>
    </source>
</evidence>
<gene>
    <name evidence="1" type="ORF">F3Y22_tig00111378pilonHSYRG00008</name>
</gene>
<keyword evidence="2" id="KW-1185">Reference proteome</keyword>
<dbReference type="AlphaFoldDB" id="A0A6A2YMI0"/>
<dbReference type="EMBL" id="VEPZ02001323">
    <property type="protein sequence ID" value="KAE8680551.1"/>
    <property type="molecule type" value="Genomic_DNA"/>
</dbReference>
<evidence type="ECO:0000313" key="2">
    <source>
        <dbReference type="Proteomes" id="UP000436088"/>
    </source>
</evidence>
<accession>A0A6A2YMI0</accession>
<name>A0A6A2YMI0_HIBSY</name>
<protein>
    <submittedName>
        <fullName evidence="1">Uncharacterized protein</fullName>
    </submittedName>
</protein>
<proteinExistence type="predicted"/>
<dbReference type="Proteomes" id="UP000436088">
    <property type="component" value="Unassembled WGS sequence"/>
</dbReference>
<organism evidence="1 2">
    <name type="scientific">Hibiscus syriacus</name>
    <name type="common">Rose of Sharon</name>
    <dbReference type="NCBI Taxonomy" id="106335"/>
    <lineage>
        <taxon>Eukaryota</taxon>
        <taxon>Viridiplantae</taxon>
        <taxon>Streptophyta</taxon>
        <taxon>Embryophyta</taxon>
        <taxon>Tracheophyta</taxon>
        <taxon>Spermatophyta</taxon>
        <taxon>Magnoliopsida</taxon>
        <taxon>eudicotyledons</taxon>
        <taxon>Gunneridae</taxon>
        <taxon>Pentapetalae</taxon>
        <taxon>rosids</taxon>
        <taxon>malvids</taxon>
        <taxon>Malvales</taxon>
        <taxon>Malvaceae</taxon>
        <taxon>Malvoideae</taxon>
        <taxon>Hibiscus</taxon>
    </lineage>
</organism>
<comment type="caution">
    <text evidence="1">The sequence shown here is derived from an EMBL/GenBank/DDBJ whole genome shotgun (WGS) entry which is preliminary data.</text>
</comment>